<sequence length="93" mass="9853">MLAEDFVARGSLTLVSPSQDHLNSPQLNSYNLRWLANVSPTITVCEDDASYAGPTISGQNSGLRLGNSDNLNNGNLNGGIMSDAISCVSDIWP</sequence>
<evidence type="ECO:0000313" key="1">
    <source>
        <dbReference type="EMBL" id="MBW86050.1"/>
    </source>
</evidence>
<dbReference type="EMBL" id="GGEC01005567">
    <property type="protein sequence ID" value="MBW86050.1"/>
    <property type="molecule type" value="Transcribed_RNA"/>
</dbReference>
<dbReference type="AlphaFoldDB" id="A0A2P2IXV5"/>
<protein>
    <submittedName>
        <fullName evidence="1">Uncharacterized protein</fullName>
    </submittedName>
</protein>
<proteinExistence type="predicted"/>
<name>A0A2P2IXV5_RHIMU</name>
<organism evidence="1">
    <name type="scientific">Rhizophora mucronata</name>
    <name type="common">Asiatic mangrove</name>
    <dbReference type="NCBI Taxonomy" id="61149"/>
    <lineage>
        <taxon>Eukaryota</taxon>
        <taxon>Viridiplantae</taxon>
        <taxon>Streptophyta</taxon>
        <taxon>Embryophyta</taxon>
        <taxon>Tracheophyta</taxon>
        <taxon>Spermatophyta</taxon>
        <taxon>Magnoliopsida</taxon>
        <taxon>eudicotyledons</taxon>
        <taxon>Gunneridae</taxon>
        <taxon>Pentapetalae</taxon>
        <taxon>rosids</taxon>
        <taxon>fabids</taxon>
        <taxon>Malpighiales</taxon>
        <taxon>Rhizophoraceae</taxon>
        <taxon>Rhizophora</taxon>
    </lineage>
</organism>
<dbReference type="EMBL" id="GGEC01005568">
    <property type="protein sequence ID" value="MBW86051.1"/>
    <property type="molecule type" value="Transcribed_RNA"/>
</dbReference>
<reference evidence="1" key="1">
    <citation type="submission" date="2018-02" db="EMBL/GenBank/DDBJ databases">
        <title>Rhizophora mucronata_Transcriptome.</title>
        <authorList>
            <person name="Meera S.P."/>
            <person name="Sreeshan A."/>
            <person name="Augustine A."/>
        </authorList>
    </citation>
    <scope>NUCLEOTIDE SEQUENCE</scope>
    <source>
        <tissue evidence="1">Leaf</tissue>
    </source>
</reference>
<accession>A0A2P2IXV5</accession>